<dbReference type="GO" id="GO:0043186">
    <property type="term" value="C:P granule"/>
    <property type="evidence" value="ECO:0007669"/>
    <property type="project" value="TreeGrafter"/>
</dbReference>
<sequence length="100" mass="11191">MQSICFRLKSVFFPLPKQLDHSLSALVDVVLDPTVIDVSWRSLWLGLISPPRFKFNANRMVVGTLCGFDQFMNLVAENTIEVIQGNSVVIVEALEPVNKS</sequence>
<dbReference type="Gene3D" id="2.30.30.100">
    <property type="match status" value="1"/>
</dbReference>
<evidence type="ECO:0000256" key="3">
    <source>
        <dbReference type="ARBA" id="ARBA00041356"/>
    </source>
</evidence>
<accession>A0A2I0IRZ0</accession>
<dbReference type="InterPro" id="IPR010920">
    <property type="entry name" value="LSM_dom_sf"/>
</dbReference>
<dbReference type="SUPFAM" id="SSF50182">
    <property type="entry name" value="Sm-like ribonucleoproteins"/>
    <property type="match status" value="1"/>
</dbReference>
<comment type="caution">
    <text evidence="5">The sequence shown here is derived from an EMBL/GenBank/DDBJ whole genome shotgun (WGS) entry which is preliminary data.</text>
</comment>
<dbReference type="Proteomes" id="UP000233551">
    <property type="component" value="Unassembled WGS sequence"/>
</dbReference>
<proteinExistence type="inferred from homology"/>
<name>A0A2I0IRZ0_PUNGR</name>
<dbReference type="GO" id="GO:0003723">
    <property type="term" value="F:RNA binding"/>
    <property type="evidence" value="ECO:0007669"/>
    <property type="project" value="TreeGrafter"/>
</dbReference>
<dbReference type="Pfam" id="PF01423">
    <property type="entry name" value="LSM"/>
    <property type="match status" value="1"/>
</dbReference>
<dbReference type="EMBL" id="PGOL01002613">
    <property type="protein sequence ID" value="PKI46450.1"/>
    <property type="molecule type" value="Genomic_DNA"/>
</dbReference>
<dbReference type="GO" id="GO:0097526">
    <property type="term" value="C:spliceosomal tri-snRNP complex"/>
    <property type="evidence" value="ECO:0007669"/>
    <property type="project" value="TreeGrafter"/>
</dbReference>
<gene>
    <name evidence="5" type="ORF">CRG98_033148</name>
</gene>
<protein>
    <recommendedName>
        <fullName evidence="3">Sm protein G</fullName>
    </recommendedName>
</protein>
<organism evidence="5 6">
    <name type="scientific">Punica granatum</name>
    <name type="common">Pomegranate</name>
    <dbReference type="NCBI Taxonomy" id="22663"/>
    <lineage>
        <taxon>Eukaryota</taxon>
        <taxon>Viridiplantae</taxon>
        <taxon>Streptophyta</taxon>
        <taxon>Embryophyta</taxon>
        <taxon>Tracheophyta</taxon>
        <taxon>Spermatophyta</taxon>
        <taxon>Magnoliopsida</taxon>
        <taxon>eudicotyledons</taxon>
        <taxon>Gunneridae</taxon>
        <taxon>Pentapetalae</taxon>
        <taxon>rosids</taxon>
        <taxon>malvids</taxon>
        <taxon>Myrtales</taxon>
        <taxon>Lythraceae</taxon>
        <taxon>Punica</taxon>
    </lineage>
</organism>
<dbReference type="GO" id="GO:0034719">
    <property type="term" value="C:SMN-Sm protein complex"/>
    <property type="evidence" value="ECO:0007669"/>
    <property type="project" value="TreeGrafter"/>
</dbReference>
<dbReference type="GO" id="GO:0071011">
    <property type="term" value="C:precatalytic spliceosome"/>
    <property type="evidence" value="ECO:0007669"/>
    <property type="project" value="TreeGrafter"/>
</dbReference>
<dbReference type="GO" id="GO:0005685">
    <property type="term" value="C:U1 snRNP"/>
    <property type="evidence" value="ECO:0007669"/>
    <property type="project" value="TreeGrafter"/>
</dbReference>
<keyword evidence="6" id="KW-1185">Reference proteome</keyword>
<comment type="similarity">
    <text evidence="1">Belongs to the snRNP Sm proteins family.</text>
</comment>
<evidence type="ECO:0000313" key="5">
    <source>
        <dbReference type="EMBL" id="PKI46450.1"/>
    </source>
</evidence>
<dbReference type="PANTHER" id="PTHR10553:SF2">
    <property type="entry name" value="SMALL NUCLEAR RIBONUCLEOPROTEIN G"/>
    <property type="match status" value="1"/>
</dbReference>
<dbReference type="GO" id="GO:0071013">
    <property type="term" value="C:catalytic step 2 spliceosome"/>
    <property type="evidence" value="ECO:0007669"/>
    <property type="project" value="TreeGrafter"/>
</dbReference>
<dbReference type="GO" id="GO:0005686">
    <property type="term" value="C:U2 snRNP"/>
    <property type="evidence" value="ECO:0007669"/>
    <property type="project" value="TreeGrafter"/>
</dbReference>
<dbReference type="GO" id="GO:0005687">
    <property type="term" value="C:U4 snRNP"/>
    <property type="evidence" value="ECO:0007669"/>
    <property type="project" value="TreeGrafter"/>
</dbReference>
<reference evidence="5 6" key="1">
    <citation type="submission" date="2017-11" db="EMBL/GenBank/DDBJ databases">
        <title>De-novo sequencing of pomegranate (Punica granatum L.) genome.</title>
        <authorList>
            <person name="Akparov Z."/>
            <person name="Amiraslanov A."/>
            <person name="Hajiyeva S."/>
            <person name="Abbasov M."/>
            <person name="Kaur K."/>
            <person name="Hamwieh A."/>
            <person name="Solovyev V."/>
            <person name="Salamov A."/>
            <person name="Braich B."/>
            <person name="Kosarev P."/>
            <person name="Mahmoud A."/>
            <person name="Hajiyev E."/>
            <person name="Babayeva S."/>
            <person name="Izzatullayeva V."/>
            <person name="Mammadov A."/>
            <person name="Mammadov A."/>
            <person name="Sharifova S."/>
            <person name="Ojaghi J."/>
            <person name="Eynullazada K."/>
            <person name="Bayramov B."/>
            <person name="Abdulazimova A."/>
            <person name="Shahmuradov I."/>
        </authorList>
    </citation>
    <scope>NUCLEOTIDE SEQUENCE [LARGE SCALE GENOMIC DNA]</scope>
    <source>
        <strain evidence="6">cv. AG2017</strain>
        <tissue evidence="5">Leaf</tissue>
    </source>
</reference>
<keyword evidence="2" id="KW-0687">Ribonucleoprotein</keyword>
<dbReference type="AlphaFoldDB" id="A0A2I0IRZ0"/>
<dbReference type="GO" id="GO:0071004">
    <property type="term" value="C:U2-type prespliceosome"/>
    <property type="evidence" value="ECO:0007669"/>
    <property type="project" value="TreeGrafter"/>
</dbReference>
<evidence type="ECO:0000259" key="4">
    <source>
        <dbReference type="Pfam" id="PF01423"/>
    </source>
</evidence>
<dbReference type="InterPro" id="IPR044641">
    <property type="entry name" value="Lsm7/SmG-like"/>
</dbReference>
<dbReference type="GO" id="GO:0005689">
    <property type="term" value="C:U12-type spliceosomal complex"/>
    <property type="evidence" value="ECO:0007669"/>
    <property type="project" value="TreeGrafter"/>
</dbReference>
<feature type="domain" description="Sm" evidence="4">
    <location>
        <begin position="54"/>
        <end position="87"/>
    </location>
</feature>
<evidence type="ECO:0000256" key="2">
    <source>
        <dbReference type="ARBA" id="ARBA00023274"/>
    </source>
</evidence>
<dbReference type="PANTHER" id="PTHR10553">
    <property type="entry name" value="SMALL NUCLEAR RIBONUCLEOPROTEIN"/>
    <property type="match status" value="1"/>
</dbReference>
<dbReference type="STRING" id="22663.A0A2I0IRZ0"/>
<evidence type="ECO:0000313" key="6">
    <source>
        <dbReference type="Proteomes" id="UP000233551"/>
    </source>
</evidence>
<evidence type="ECO:0000256" key="1">
    <source>
        <dbReference type="ARBA" id="ARBA00006850"/>
    </source>
</evidence>
<dbReference type="GO" id="GO:0000398">
    <property type="term" value="P:mRNA splicing, via spliceosome"/>
    <property type="evidence" value="ECO:0007669"/>
    <property type="project" value="TreeGrafter"/>
</dbReference>
<dbReference type="InterPro" id="IPR001163">
    <property type="entry name" value="Sm_dom_euk/arc"/>
</dbReference>
<dbReference type="GO" id="GO:0005682">
    <property type="term" value="C:U5 snRNP"/>
    <property type="evidence" value="ECO:0007669"/>
    <property type="project" value="TreeGrafter"/>
</dbReference>